<evidence type="ECO:0000313" key="2">
    <source>
        <dbReference type="EMBL" id="KIE63813.1"/>
    </source>
</evidence>
<dbReference type="EMBL" id="AWXV01000004">
    <property type="protein sequence ID" value="KIE63813.1"/>
    <property type="molecule type" value="Genomic_DNA"/>
</dbReference>
<comment type="caution">
    <text evidence="2">The sequence shown here is derived from an EMBL/GenBank/DDBJ whole genome shotgun (WGS) entry which is preliminary data.</text>
</comment>
<keyword evidence="1" id="KW-0812">Transmembrane</keyword>
<protein>
    <submittedName>
        <fullName evidence="2">Uncharacterized protein</fullName>
    </submittedName>
</protein>
<name>A0A0C1V7M2_9ENTR</name>
<organism evidence="2 3">
    <name type="scientific">Candidatus Riesia pediculischaeffi PTSU</name>
    <dbReference type="NCBI Taxonomy" id="1401651"/>
    <lineage>
        <taxon>Bacteria</taxon>
        <taxon>Pseudomonadati</taxon>
        <taxon>Pseudomonadota</taxon>
        <taxon>Gammaproteobacteria</taxon>
        <taxon>Enterobacterales</taxon>
        <taxon>Enterobacteriaceae</taxon>
        <taxon>Candidatus Riesia</taxon>
    </lineage>
</organism>
<feature type="transmembrane region" description="Helical" evidence="1">
    <location>
        <begin position="15"/>
        <end position="35"/>
    </location>
</feature>
<proteinExistence type="predicted"/>
<dbReference type="HOGENOM" id="CLU_3041543_0_0_6"/>
<keyword evidence="1" id="KW-0472">Membrane</keyword>
<reference evidence="2 3" key="1">
    <citation type="journal article" date="2014" name="G3 (Bethesda)">
        <title>Genome sequence of Candidatus Riesia pediculischaeffi, endosymbiont of chimpanzee lice, and genomic comparison of recently acquired endosymbionts from human and chimpanzee lice.</title>
        <authorList>
            <person name="Boyd B.M."/>
            <person name="Allen J.M."/>
            <person name="de Crecy-Lagard V."/>
            <person name="Reed D.L."/>
        </authorList>
    </citation>
    <scope>NUCLEOTIDE SEQUENCE [LARGE SCALE GENOMIC DNA]</scope>
    <source>
        <strain evidence="2 3">PTSU</strain>
    </source>
</reference>
<dbReference type="AlphaFoldDB" id="A0A0C1V7M2"/>
<accession>A0A0C1V7M2</accession>
<evidence type="ECO:0000256" key="1">
    <source>
        <dbReference type="SAM" id="Phobius"/>
    </source>
</evidence>
<keyword evidence="1" id="KW-1133">Transmembrane helix</keyword>
<dbReference type="Proteomes" id="UP000054529">
    <property type="component" value="Unassembled WGS sequence"/>
</dbReference>
<gene>
    <name evidence="2" type="ORF">P689_122295</name>
</gene>
<evidence type="ECO:0000313" key="3">
    <source>
        <dbReference type="Proteomes" id="UP000054529"/>
    </source>
</evidence>
<sequence>MFDRKNVAYILKVSRIFNCGIFWFDLSFLWMNNFVRLFKELTSMKTFLLCEQNM</sequence>